<dbReference type="Pfam" id="PF00106">
    <property type="entry name" value="adh_short"/>
    <property type="match status" value="1"/>
</dbReference>
<dbReference type="SMART" id="SM00822">
    <property type="entry name" value="PKS_KR"/>
    <property type="match status" value="1"/>
</dbReference>
<dbReference type="Gene3D" id="3.40.50.720">
    <property type="entry name" value="NAD(P)-binding Rossmann-like Domain"/>
    <property type="match status" value="1"/>
</dbReference>
<dbReference type="InterPro" id="IPR036291">
    <property type="entry name" value="NAD(P)-bd_dom_sf"/>
</dbReference>
<comment type="similarity">
    <text evidence="1 3">Belongs to the short-chain dehydrogenases/reductases (SDR) family.</text>
</comment>
<name>A0ABS8PH56_9PSEU</name>
<protein>
    <submittedName>
        <fullName evidence="5">SDR family NAD(P)-dependent oxidoreductase</fullName>
    </submittedName>
</protein>
<keyword evidence="2" id="KW-0560">Oxidoreductase</keyword>
<dbReference type="PANTHER" id="PTHR42760:SF115">
    <property type="entry name" value="3-OXOACYL-[ACYL-CARRIER-PROTEIN] REDUCTASE FABG"/>
    <property type="match status" value="1"/>
</dbReference>
<evidence type="ECO:0000259" key="4">
    <source>
        <dbReference type="SMART" id="SM00822"/>
    </source>
</evidence>
<feature type="domain" description="Ketoreductase" evidence="4">
    <location>
        <begin position="2"/>
        <end position="175"/>
    </location>
</feature>
<dbReference type="Proteomes" id="UP001199469">
    <property type="component" value="Unassembled WGS sequence"/>
</dbReference>
<accession>A0ABS8PH56</accession>
<dbReference type="InterPro" id="IPR057326">
    <property type="entry name" value="KR_dom"/>
</dbReference>
<dbReference type="EMBL" id="JAJNDB010000008">
    <property type="protein sequence ID" value="MCD2197594.1"/>
    <property type="molecule type" value="Genomic_DNA"/>
</dbReference>
<keyword evidence="6" id="KW-1185">Reference proteome</keyword>
<dbReference type="SUPFAM" id="SSF51735">
    <property type="entry name" value="NAD(P)-binding Rossmann-fold domains"/>
    <property type="match status" value="1"/>
</dbReference>
<dbReference type="InterPro" id="IPR020904">
    <property type="entry name" value="Sc_DH/Rdtase_CS"/>
</dbReference>
<organism evidence="5 6">
    <name type="scientific">Actinomycetospora endophytica</name>
    <dbReference type="NCBI Taxonomy" id="2291215"/>
    <lineage>
        <taxon>Bacteria</taxon>
        <taxon>Bacillati</taxon>
        <taxon>Actinomycetota</taxon>
        <taxon>Actinomycetes</taxon>
        <taxon>Pseudonocardiales</taxon>
        <taxon>Pseudonocardiaceae</taxon>
        <taxon>Actinomycetospora</taxon>
    </lineage>
</organism>
<reference evidence="5 6" key="1">
    <citation type="submission" date="2021-11" db="EMBL/GenBank/DDBJ databases">
        <title>Draft genome sequence of Actinomycetospora sp. SF1 isolated from the rhizosphere soil.</title>
        <authorList>
            <person name="Duangmal K."/>
            <person name="Chantavorakit T."/>
        </authorList>
    </citation>
    <scope>NUCLEOTIDE SEQUENCE [LARGE SCALE GENOMIC DNA]</scope>
    <source>
        <strain evidence="5 6">TBRC 5722</strain>
    </source>
</reference>
<comment type="caution">
    <text evidence="5">The sequence shown here is derived from an EMBL/GenBank/DDBJ whole genome shotgun (WGS) entry which is preliminary data.</text>
</comment>
<dbReference type="PRINTS" id="PR00080">
    <property type="entry name" value="SDRFAMILY"/>
</dbReference>
<dbReference type="InterPro" id="IPR002347">
    <property type="entry name" value="SDR_fam"/>
</dbReference>
<evidence type="ECO:0000313" key="6">
    <source>
        <dbReference type="Proteomes" id="UP001199469"/>
    </source>
</evidence>
<dbReference type="RefSeq" id="WP_230739739.1">
    <property type="nucleotide sequence ID" value="NZ_JAJNDB010000008.1"/>
</dbReference>
<dbReference type="PROSITE" id="PS00061">
    <property type="entry name" value="ADH_SHORT"/>
    <property type="match status" value="1"/>
</dbReference>
<evidence type="ECO:0000256" key="2">
    <source>
        <dbReference type="ARBA" id="ARBA00023002"/>
    </source>
</evidence>
<dbReference type="PANTHER" id="PTHR42760">
    <property type="entry name" value="SHORT-CHAIN DEHYDROGENASES/REDUCTASES FAMILY MEMBER"/>
    <property type="match status" value="1"/>
</dbReference>
<evidence type="ECO:0000256" key="1">
    <source>
        <dbReference type="ARBA" id="ARBA00006484"/>
    </source>
</evidence>
<evidence type="ECO:0000313" key="5">
    <source>
        <dbReference type="EMBL" id="MCD2197594.1"/>
    </source>
</evidence>
<gene>
    <name evidence="5" type="ORF">LQ327_29910</name>
</gene>
<dbReference type="PRINTS" id="PR00081">
    <property type="entry name" value="GDHRDH"/>
</dbReference>
<evidence type="ECO:0000256" key="3">
    <source>
        <dbReference type="RuleBase" id="RU000363"/>
    </source>
</evidence>
<sequence>MSTAFVTGADGGIGRAIVADLAARGYAVAAVDRTAPVVEHERVLGLAADVADPAAVEAAVEHAENALGPVTALVCGAGVLRTGPVLETSDDDWRACLDVNATGVFTACRAVGRRMVARGGGSVVTVASNAAGVPRAHMASYAASKAAATAFTRSFGLEVAAHGVRANVVCPGSTDTPMLRSMWPDPDDDRSLADVVAGSPELYKVGIPLGRVGEPGDIAATVAFLLSGAARHVTLQTLYVDGGASLGP</sequence>
<proteinExistence type="inferred from homology"/>